<dbReference type="Proteomes" id="UP000243140">
    <property type="component" value="Unassembled WGS sequence"/>
</dbReference>
<dbReference type="Gene3D" id="3.30.9.10">
    <property type="entry name" value="D-Amino Acid Oxidase, subunit A, domain 2"/>
    <property type="match status" value="1"/>
</dbReference>
<evidence type="ECO:0000313" key="3">
    <source>
        <dbReference type="Proteomes" id="UP000243140"/>
    </source>
</evidence>
<dbReference type="InterPro" id="IPR051704">
    <property type="entry name" value="FAD_aromatic-hydroxylase"/>
</dbReference>
<dbReference type="PANTHER" id="PTHR46865:SF2">
    <property type="entry name" value="MONOOXYGENASE"/>
    <property type="match status" value="1"/>
</dbReference>
<organism evidence="2 3">
    <name type="scientific">Mycobacterium malmoense</name>
    <dbReference type="NCBI Taxonomy" id="1780"/>
    <lineage>
        <taxon>Bacteria</taxon>
        <taxon>Bacillati</taxon>
        <taxon>Actinomycetota</taxon>
        <taxon>Actinomycetes</taxon>
        <taxon>Mycobacteriales</taxon>
        <taxon>Mycobacteriaceae</taxon>
        <taxon>Mycobacterium</taxon>
    </lineage>
</organism>
<gene>
    <name evidence="2" type="ORF">BST29_05670</name>
</gene>
<feature type="domain" description="FAD-binding" evidence="1">
    <location>
        <begin position="5"/>
        <end position="316"/>
    </location>
</feature>
<reference evidence="2 3" key="1">
    <citation type="submission" date="2017-02" db="EMBL/GenBank/DDBJ databases">
        <title>The new phylogeny of genus Mycobacterium.</title>
        <authorList>
            <person name="Tortoli E."/>
            <person name="Trovato A."/>
            <person name="Cirillo D.M."/>
        </authorList>
    </citation>
    <scope>NUCLEOTIDE SEQUENCE [LARGE SCALE GENOMIC DNA]</scope>
    <source>
        <strain evidence="2 3">IP1130001</strain>
    </source>
</reference>
<proteinExistence type="predicted"/>
<keyword evidence="3" id="KW-1185">Reference proteome</keyword>
<dbReference type="InterPro" id="IPR002938">
    <property type="entry name" value="FAD-bd"/>
</dbReference>
<dbReference type="Gene3D" id="3.50.50.60">
    <property type="entry name" value="FAD/NAD(P)-binding domain"/>
    <property type="match status" value="1"/>
</dbReference>
<protein>
    <recommendedName>
        <fullName evidence="1">FAD-binding domain-containing protein</fullName>
    </recommendedName>
</protein>
<evidence type="ECO:0000259" key="1">
    <source>
        <dbReference type="Pfam" id="PF01494"/>
    </source>
</evidence>
<dbReference type="PANTHER" id="PTHR46865">
    <property type="entry name" value="OXIDOREDUCTASE-RELATED"/>
    <property type="match status" value="1"/>
</dbReference>
<sequence length="399" mass="43414">MTNQRVLISGAGVAGLTSAYWLHRSGFEVTVIERAPALRIGGQGIDIRGVAVPVAKRMGIYEAIQAGRTTVRGMSFVNRAGQSQVDIYTTISEIAQGDVEIPRGDLLRLLHGAADGARYLFGDEIIDLQQNDASVSVTFDKARPEDFDFVIGADGLHSKVRQLVFGDESQYLHYRGAYLSIFTVPNYLGLLDWGLLLRDRGRVAAIVTAPGNQTAVAAFIVGTPPVQFDYRDQNQQRRILAEGLADIGWEVPRLMQEAQQATDFYFDTNSQVRLEHWSHGRVVLAGDAAHCASPNSGQGTSLALVGGYVLAGELSTAAGDYARAFARYQDLLRDFVSRNHALAPTLIKQFVSPGPLMARAQLAAMQMLRNRRLRALAFSLAARPVTKASNALALPEYPG</sequence>
<dbReference type="EMBL" id="MVHV01000004">
    <property type="protein sequence ID" value="ORA84492.1"/>
    <property type="molecule type" value="Genomic_DNA"/>
</dbReference>
<dbReference type="PRINTS" id="PR00420">
    <property type="entry name" value="RNGMNOXGNASE"/>
</dbReference>
<name>A0ABX3SV77_MYCMA</name>
<evidence type="ECO:0000313" key="2">
    <source>
        <dbReference type="EMBL" id="ORA84492.1"/>
    </source>
</evidence>
<accession>A0ABX3SV77</accession>
<dbReference type="RefSeq" id="WP_071512371.1">
    <property type="nucleotide sequence ID" value="NZ_CP060015.1"/>
</dbReference>
<dbReference type="SUPFAM" id="SSF51905">
    <property type="entry name" value="FAD/NAD(P)-binding domain"/>
    <property type="match status" value="1"/>
</dbReference>
<dbReference type="InterPro" id="IPR036188">
    <property type="entry name" value="FAD/NAD-bd_sf"/>
</dbReference>
<comment type="caution">
    <text evidence="2">The sequence shown here is derived from an EMBL/GenBank/DDBJ whole genome shotgun (WGS) entry which is preliminary data.</text>
</comment>
<dbReference type="Pfam" id="PF01494">
    <property type="entry name" value="FAD_binding_3"/>
    <property type="match status" value="1"/>
</dbReference>